<dbReference type="AlphaFoldDB" id="A0A6M4PWU9"/>
<reference evidence="1 2" key="1">
    <citation type="submission" date="2020-05" db="EMBL/GenBank/DDBJ databases">
        <authorList>
            <person name="Li K."/>
        </authorList>
    </citation>
    <scope>NUCLEOTIDE SEQUENCE [LARGE SCALE GENOMIC DNA]</scope>
    <source>
        <strain evidence="2">jing01</strain>
    </source>
</reference>
<dbReference type="KEGG" id="sarg:HKX69_30040"/>
<dbReference type="Proteomes" id="UP000502641">
    <property type="component" value="Chromosome"/>
</dbReference>
<name>A0A6M4PWU9_9ACTN</name>
<organism evidence="1 2">
    <name type="scientific">Streptomyces argyrophylli</name>
    <dbReference type="NCBI Taxonomy" id="2726118"/>
    <lineage>
        <taxon>Bacteria</taxon>
        <taxon>Bacillati</taxon>
        <taxon>Actinomycetota</taxon>
        <taxon>Actinomycetes</taxon>
        <taxon>Kitasatosporales</taxon>
        <taxon>Streptomycetaceae</taxon>
        <taxon>Streptomyces</taxon>
    </lineage>
</organism>
<dbReference type="RefSeq" id="WP_171158559.1">
    <property type="nucleotide sequence ID" value="NZ_CP053189.1"/>
</dbReference>
<dbReference type="EMBL" id="CP053189">
    <property type="protein sequence ID" value="QJS13220.1"/>
    <property type="molecule type" value="Genomic_DNA"/>
</dbReference>
<evidence type="ECO:0000313" key="2">
    <source>
        <dbReference type="Proteomes" id="UP000502641"/>
    </source>
</evidence>
<accession>A0A6M4PWU9</accession>
<proteinExistence type="predicted"/>
<evidence type="ECO:0000313" key="1">
    <source>
        <dbReference type="EMBL" id="QJS13220.1"/>
    </source>
</evidence>
<sequence>MQPHHSDTIIGRPELLAAFLANYSCGHCNSETEVGIDQYGTPHLITHHDDGCPVLSGTLSSAPDVARAAAGAIPSTFRP</sequence>
<keyword evidence="2" id="KW-1185">Reference proteome</keyword>
<protein>
    <submittedName>
        <fullName evidence="1">Uncharacterized protein</fullName>
    </submittedName>
</protein>
<gene>
    <name evidence="1" type="ORF">HKX69_30040</name>
</gene>